<dbReference type="Proteomes" id="UP000053989">
    <property type="component" value="Unassembled WGS sequence"/>
</dbReference>
<dbReference type="EMBL" id="KN822009">
    <property type="protein sequence ID" value="KIM68451.1"/>
    <property type="molecule type" value="Genomic_DNA"/>
</dbReference>
<dbReference type="InterPro" id="IPR000953">
    <property type="entry name" value="Chromo/chromo_shadow_dom"/>
</dbReference>
<dbReference type="Gene3D" id="2.40.50.40">
    <property type="match status" value="1"/>
</dbReference>
<dbReference type="SUPFAM" id="SSF54160">
    <property type="entry name" value="Chromo domain-like"/>
    <property type="match status" value="1"/>
</dbReference>
<keyword evidence="5" id="KW-1185">Reference proteome</keyword>
<comment type="subcellular location">
    <subcellularLocation>
        <location evidence="1">Nucleus</location>
    </subcellularLocation>
</comment>
<organism evidence="4 5">
    <name type="scientific">Scleroderma citrinum Foug A</name>
    <dbReference type="NCBI Taxonomy" id="1036808"/>
    <lineage>
        <taxon>Eukaryota</taxon>
        <taxon>Fungi</taxon>
        <taxon>Dikarya</taxon>
        <taxon>Basidiomycota</taxon>
        <taxon>Agaricomycotina</taxon>
        <taxon>Agaricomycetes</taxon>
        <taxon>Agaricomycetidae</taxon>
        <taxon>Boletales</taxon>
        <taxon>Sclerodermatineae</taxon>
        <taxon>Sclerodermataceae</taxon>
        <taxon>Scleroderma</taxon>
    </lineage>
</organism>
<dbReference type="Pfam" id="PF24626">
    <property type="entry name" value="SH3_Tf2-1"/>
    <property type="match status" value="1"/>
</dbReference>
<evidence type="ECO:0000256" key="1">
    <source>
        <dbReference type="ARBA" id="ARBA00004123"/>
    </source>
</evidence>
<dbReference type="GO" id="GO:0006338">
    <property type="term" value="P:chromatin remodeling"/>
    <property type="evidence" value="ECO:0007669"/>
    <property type="project" value="UniProtKB-ARBA"/>
</dbReference>
<reference evidence="4 5" key="1">
    <citation type="submission" date="2014-04" db="EMBL/GenBank/DDBJ databases">
        <authorList>
            <consortium name="DOE Joint Genome Institute"/>
            <person name="Kuo A."/>
            <person name="Kohler A."/>
            <person name="Nagy L.G."/>
            <person name="Floudas D."/>
            <person name="Copeland A."/>
            <person name="Barry K.W."/>
            <person name="Cichocki N."/>
            <person name="Veneault-Fourrey C."/>
            <person name="LaButti K."/>
            <person name="Lindquist E.A."/>
            <person name="Lipzen A."/>
            <person name="Lundell T."/>
            <person name="Morin E."/>
            <person name="Murat C."/>
            <person name="Sun H."/>
            <person name="Tunlid A."/>
            <person name="Henrissat B."/>
            <person name="Grigoriev I.V."/>
            <person name="Hibbett D.S."/>
            <person name="Martin F."/>
            <person name="Nordberg H.P."/>
            <person name="Cantor M.N."/>
            <person name="Hua S.X."/>
        </authorList>
    </citation>
    <scope>NUCLEOTIDE SEQUENCE [LARGE SCALE GENOMIC DNA]</scope>
    <source>
        <strain evidence="4 5">Foug A</strain>
    </source>
</reference>
<dbReference type="InterPro" id="IPR023780">
    <property type="entry name" value="Chromo_domain"/>
</dbReference>
<dbReference type="InParanoid" id="A0A0C3EKI7"/>
<evidence type="ECO:0000256" key="2">
    <source>
        <dbReference type="ARBA" id="ARBA00023242"/>
    </source>
</evidence>
<evidence type="ECO:0000313" key="5">
    <source>
        <dbReference type="Proteomes" id="UP000053989"/>
    </source>
</evidence>
<dbReference type="OrthoDB" id="2690120at2759"/>
<evidence type="ECO:0000313" key="4">
    <source>
        <dbReference type="EMBL" id="KIM68451.1"/>
    </source>
</evidence>
<gene>
    <name evidence="4" type="ORF">SCLCIDRAFT_105433</name>
</gene>
<dbReference type="PROSITE" id="PS50013">
    <property type="entry name" value="CHROMO_2"/>
    <property type="match status" value="1"/>
</dbReference>
<accession>A0A0C3EKI7</accession>
<feature type="domain" description="Chromo" evidence="3">
    <location>
        <begin position="74"/>
        <end position="133"/>
    </location>
</feature>
<dbReference type="Pfam" id="PF00385">
    <property type="entry name" value="Chromo"/>
    <property type="match status" value="1"/>
</dbReference>
<evidence type="ECO:0000259" key="3">
    <source>
        <dbReference type="PROSITE" id="PS50013"/>
    </source>
</evidence>
<dbReference type="InterPro" id="IPR051219">
    <property type="entry name" value="Heterochromatin_chromo-domain"/>
</dbReference>
<dbReference type="CDD" id="cd00024">
    <property type="entry name" value="CD_CSD"/>
    <property type="match status" value="1"/>
</dbReference>
<name>A0A0C3EKI7_9AGAM</name>
<dbReference type="InterPro" id="IPR016197">
    <property type="entry name" value="Chromo-like_dom_sf"/>
</dbReference>
<dbReference type="STRING" id="1036808.A0A0C3EKI7"/>
<dbReference type="HOGENOM" id="CLU_000384_6_4_1"/>
<reference evidence="5" key="2">
    <citation type="submission" date="2015-01" db="EMBL/GenBank/DDBJ databases">
        <title>Evolutionary Origins and Diversification of the Mycorrhizal Mutualists.</title>
        <authorList>
            <consortium name="DOE Joint Genome Institute"/>
            <consortium name="Mycorrhizal Genomics Consortium"/>
            <person name="Kohler A."/>
            <person name="Kuo A."/>
            <person name="Nagy L.G."/>
            <person name="Floudas D."/>
            <person name="Copeland A."/>
            <person name="Barry K.W."/>
            <person name="Cichocki N."/>
            <person name="Veneault-Fourrey C."/>
            <person name="LaButti K."/>
            <person name="Lindquist E.A."/>
            <person name="Lipzen A."/>
            <person name="Lundell T."/>
            <person name="Morin E."/>
            <person name="Murat C."/>
            <person name="Riley R."/>
            <person name="Ohm R."/>
            <person name="Sun H."/>
            <person name="Tunlid A."/>
            <person name="Henrissat B."/>
            <person name="Grigoriev I.V."/>
            <person name="Hibbett D.S."/>
            <person name="Martin F."/>
        </authorList>
    </citation>
    <scope>NUCLEOTIDE SEQUENCE [LARGE SCALE GENOMIC DNA]</scope>
    <source>
        <strain evidence="5">Foug A</strain>
    </source>
</reference>
<keyword evidence="2" id="KW-0539">Nucleus</keyword>
<sequence length="164" mass="18949">MLNCTSKKLTEEWISPYEVTRVTPNVVELKLPKTLRIHPVVNVSCVKPYLGPLPGQPVSQPSPIQVSEECDKEYKVDYIVASHIYRWQLQYLVHWKGYEEHERTWEPASNVKNAPLVVERFYKENPSAPRKLHMTQSDFDSLFKPVPKNLTVCDAQFCSLESCS</sequence>
<dbReference type="InterPro" id="IPR056924">
    <property type="entry name" value="SH3_Tf2-1"/>
</dbReference>
<protein>
    <recommendedName>
        <fullName evidence="3">Chromo domain-containing protein</fullName>
    </recommendedName>
</protein>
<proteinExistence type="predicted"/>
<dbReference type="AlphaFoldDB" id="A0A0C3EKI7"/>
<dbReference type="SMART" id="SM00298">
    <property type="entry name" value="CHROMO"/>
    <property type="match status" value="1"/>
</dbReference>
<dbReference type="GO" id="GO:0005634">
    <property type="term" value="C:nucleus"/>
    <property type="evidence" value="ECO:0007669"/>
    <property type="project" value="UniProtKB-SubCell"/>
</dbReference>
<dbReference type="PANTHER" id="PTHR22812">
    <property type="entry name" value="CHROMOBOX PROTEIN"/>
    <property type="match status" value="1"/>
</dbReference>